<evidence type="ECO:0000256" key="5">
    <source>
        <dbReference type="ARBA" id="ARBA00023285"/>
    </source>
</evidence>
<reference evidence="7 8" key="1">
    <citation type="journal article" date="2014" name="Antonie Van Leeuwenhoek">
        <title>Hyphomonas beringensis sp. nov. and Hyphomonas chukchiensis sp. nov., isolated from surface seawater of the Bering Sea and Chukchi Sea.</title>
        <authorList>
            <person name="Li C."/>
            <person name="Lai Q."/>
            <person name="Li G."/>
            <person name="Dong C."/>
            <person name="Wang J."/>
            <person name="Liao Y."/>
            <person name="Shao Z."/>
        </authorList>
    </citation>
    <scope>NUCLEOTIDE SEQUENCE [LARGE SCALE GENOMIC DNA]</scope>
    <source>
        <strain evidence="7 8">25B14_1</strain>
    </source>
</reference>
<dbReference type="eggNOG" id="COG1884">
    <property type="taxonomic scope" value="Bacteria"/>
</dbReference>
<dbReference type="SUPFAM" id="SSF52242">
    <property type="entry name" value="Cobalamin (vitamin B12)-binding domain"/>
    <property type="match status" value="1"/>
</dbReference>
<keyword evidence="5" id="KW-0170">Cobalt</keyword>
<dbReference type="InterPro" id="IPR006099">
    <property type="entry name" value="MeMalonylCoA_mutase_a/b_cat"/>
</dbReference>
<dbReference type="GO" id="GO:0004494">
    <property type="term" value="F:methylmalonyl-CoA mutase activity"/>
    <property type="evidence" value="ECO:0007669"/>
    <property type="project" value="UniProtKB-EC"/>
</dbReference>
<dbReference type="GO" id="GO:0031419">
    <property type="term" value="F:cobalamin binding"/>
    <property type="evidence" value="ECO:0007669"/>
    <property type="project" value="UniProtKB-KW"/>
</dbReference>
<dbReference type="PATRIC" id="fig|1280946.3.peg.3004"/>
<proteinExistence type="inferred from homology"/>
<evidence type="ECO:0000313" key="8">
    <source>
        <dbReference type="Proteomes" id="UP000027037"/>
    </source>
</evidence>
<dbReference type="AlphaFoldDB" id="A0A062U2U0"/>
<evidence type="ECO:0000256" key="2">
    <source>
        <dbReference type="ARBA" id="ARBA00008465"/>
    </source>
</evidence>
<evidence type="ECO:0000313" key="7">
    <source>
        <dbReference type="EMBL" id="KCZ52597.1"/>
    </source>
</evidence>
<dbReference type="OrthoDB" id="9762378at2"/>
<dbReference type="PANTHER" id="PTHR48101:SF4">
    <property type="entry name" value="METHYLMALONYL-COA MUTASE, MITOCHONDRIAL"/>
    <property type="match status" value="1"/>
</dbReference>
<organism evidence="7 8">
    <name type="scientific">Hyphomonas beringensis</name>
    <dbReference type="NCBI Taxonomy" id="1280946"/>
    <lineage>
        <taxon>Bacteria</taxon>
        <taxon>Pseudomonadati</taxon>
        <taxon>Pseudomonadota</taxon>
        <taxon>Alphaproteobacteria</taxon>
        <taxon>Hyphomonadales</taxon>
        <taxon>Hyphomonadaceae</taxon>
        <taxon>Hyphomonas</taxon>
    </lineage>
</organism>
<dbReference type="Gene3D" id="3.20.20.240">
    <property type="entry name" value="Methylmalonyl-CoA mutase"/>
    <property type="match status" value="1"/>
</dbReference>
<dbReference type="InterPro" id="IPR016176">
    <property type="entry name" value="Cbl-dep_enz_cat"/>
</dbReference>
<name>A0A062U2U0_9PROT</name>
<dbReference type="PANTHER" id="PTHR48101">
    <property type="entry name" value="METHYLMALONYL-COA MUTASE, MITOCHONDRIAL-RELATED"/>
    <property type="match status" value="1"/>
</dbReference>
<keyword evidence="4" id="KW-0413">Isomerase</keyword>
<dbReference type="Pfam" id="PF01642">
    <property type="entry name" value="MM_CoA_mutase"/>
    <property type="match status" value="1"/>
</dbReference>
<dbReference type="SUPFAM" id="SSF51703">
    <property type="entry name" value="Cobalamin (vitamin B12)-dependent enzymes"/>
    <property type="match status" value="1"/>
</dbReference>
<sequence length="639" mass="68356">MADDILSLSSSFPDATEADWLASVEKALKGRGIDSITRKTADGLEIHPLYRESDFPSASDPLGTPGEAPYLRGPTAAPDKFMPWDIRQTFTHPSPHVTNEEILRDLERGVMSIELKLDSTGRDGIQITTLNELKAALDDVRADIATIALDHAADTGAQAATLLALWGQSQADSRNLKLDFNMDPLGNLARTGTLEGGLNPSFARLAETLEQLGKAYLNAGLLRIDARMVHEAGGSEAQELAALIASAVDTLRRLDHRMDISTVIPRMSFALALDSNYGLGVAKLRAARRLWARCLDAMDQDAVPMRLHATSSARMLTRYDAWTNMLRNTGAAFAAAVGGADIVTIRPFNEALGIPEELGRRIARNTQIIAMEESQLGRVADPTGGAWFTETFADNLAEAAWKEFQAIEHEGGFAASLISGAFQDRVAATRTERAKAIAKRKVPITGISEFPLLDEITAPVAEEVSVTPQGSMSDEGFKHFVQKEMPPAEDDVTCAPLEPIRLAGEYEALRDAAASAAKTPTIFLATLGPLAEHNARADFARNLFAAGGLEATQPPVPPQSAAEAVAAFKASGSKLACICGADARYENEAAETANALKAAGALHVWLAGKFEGEGIDTNIFMGCDVLHTLKLAHAELGVK</sequence>
<evidence type="ECO:0000256" key="3">
    <source>
        <dbReference type="ARBA" id="ARBA00022628"/>
    </source>
</evidence>
<evidence type="ECO:0000256" key="1">
    <source>
        <dbReference type="ARBA" id="ARBA00001922"/>
    </source>
</evidence>
<feature type="domain" description="Methylmalonyl-CoA mutase alpha/beta chain catalytic" evidence="6">
    <location>
        <begin position="39"/>
        <end position="451"/>
    </location>
</feature>
<comment type="similarity">
    <text evidence="2">Belongs to the methylmalonyl-CoA mutase family.</text>
</comment>
<dbReference type="Proteomes" id="UP000027037">
    <property type="component" value="Unassembled WGS sequence"/>
</dbReference>
<dbReference type="Gene3D" id="3.40.50.280">
    <property type="entry name" value="Cobalamin-binding domain"/>
    <property type="match status" value="1"/>
</dbReference>
<dbReference type="STRING" id="1280946.HY29_04775"/>
<gene>
    <name evidence="7" type="ORF">HY29_04775</name>
</gene>
<dbReference type="GO" id="GO:0005737">
    <property type="term" value="C:cytoplasm"/>
    <property type="evidence" value="ECO:0007669"/>
    <property type="project" value="TreeGrafter"/>
</dbReference>
<dbReference type="GO" id="GO:0046872">
    <property type="term" value="F:metal ion binding"/>
    <property type="evidence" value="ECO:0007669"/>
    <property type="project" value="InterPro"/>
</dbReference>
<dbReference type="GO" id="GO:0019678">
    <property type="term" value="P:propionate metabolic process, methylmalonyl pathway"/>
    <property type="evidence" value="ECO:0007669"/>
    <property type="project" value="TreeGrafter"/>
</dbReference>
<dbReference type="RefSeq" id="WP_034798352.1">
    <property type="nucleotide sequence ID" value="NZ_AWFF01000065.1"/>
</dbReference>
<dbReference type="InterPro" id="IPR036724">
    <property type="entry name" value="Cobalamin-bd_sf"/>
</dbReference>
<dbReference type="EMBL" id="AWFF01000065">
    <property type="protein sequence ID" value="KCZ52597.1"/>
    <property type="molecule type" value="Genomic_DNA"/>
</dbReference>
<comment type="caution">
    <text evidence="7">The sequence shown here is derived from an EMBL/GenBank/DDBJ whole genome shotgun (WGS) entry which is preliminary data.</text>
</comment>
<evidence type="ECO:0000256" key="4">
    <source>
        <dbReference type="ARBA" id="ARBA00023235"/>
    </source>
</evidence>
<protein>
    <recommendedName>
        <fullName evidence="6">Methylmalonyl-CoA mutase alpha/beta chain catalytic domain-containing protein</fullName>
    </recommendedName>
</protein>
<keyword evidence="8" id="KW-1185">Reference proteome</keyword>
<evidence type="ECO:0000259" key="6">
    <source>
        <dbReference type="Pfam" id="PF01642"/>
    </source>
</evidence>
<keyword evidence="3" id="KW-0846">Cobalamin</keyword>
<comment type="cofactor">
    <cofactor evidence="1">
        <name>adenosylcob(III)alamin</name>
        <dbReference type="ChEBI" id="CHEBI:18408"/>
    </cofactor>
</comment>
<accession>A0A062U2U0</accession>